<protein>
    <submittedName>
        <fullName evidence="1">Uncharacterized protein</fullName>
    </submittedName>
</protein>
<proteinExistence type="predicted"/>
<dbReference type="Proteomes" id="UP000824120">
    <property type="component" value="Chromosome 3"/>
</dbReference>
<reference evidence="1 2" key="1">
    <citation type="submission" date="2020-09" db="EMBL/GenBank/DDBJ databases">
        <title>De no assembly of potato wild relative species, Solanum commersonii.</title>
        <authorList>
            <person name="Cho K."/>
        </authorList>
    </citation>
    <scope>NUCLEOTIDE SEQUENCE [LARGE SCALE GENOMIC DNA]</scope>
    <source>
        <strain evidence="1">LZ3.2</strain>
        <tissue evidence="1">Leaf</tissue>
    </source>
</reference>
<keyword evidence="2" id="KW-1185">Reference proteome</keyword>
<comment type="caution">
    <text evidence="1">The sequence shown here is derived from an EMBL/GenBank/DDBJ whole genome shotgun (WGS) entry which is preliminary data.</text>
</comment>
<dbReference type="AlphaFoldDB" id="A0A9J5ZUS2"/>
<evidence type="ECO:0000313" key="2">
    <source>
        <dbReference type="Proteomes" id="UP000824120"/>
    </source>
</evidence>
<dbReference type="PANTHER" id="PTHR33116:SF67">
    <property type="entry name" value="REVERSE TRANSCRIPTASE"/>
    <property type="match status" value="1"/>
</dbReference>
<name>A0A9J5ZUS2_SOLCO</name>
<dbReference type="EMBL" id="JACXVP010000003">
    <property type="protein sequence ID" value="KAG5616077.1"/>
    <property type="molecule type" value="Genomic_DNA"/>
</dbReference>
<sequence length="177" mass="20659">MTYFGKKFLSPGGKTVLIQHILQSQPLHIFVALMPYASIIKNIEMHFSNFFWGNKDGKKKKFVIGLLGKTSYMIYICLSLSTKRWWRIGTEKYLWAEFLKAKYCQRRNPMSKVATLTDSSSWRELLSVRDKVEKTYLLETQLIRKMLPLGQDWDLDSLNPTIPRNVVNIVENIHIGD</sequence>
<dbReference type="PANTHER" id="PTHR33116">
    <property type="entry name" value="REVERSE TRANSCRIPTASE ZINC-BINDING DOMAIN-CONTAINING PROTEIN-RELATED-RELATED"/>
    <property type="match status" value="1"/>
</dbReference>
<accession>A0A9J5ZUS2</accession>
<gene>
    <name evidence="1" type="ORF">H5410_015901</name>
</gene>
<organism evidence="1 2">
    <name type="scientific">Solanum commersonii</name>
    <name type="common">Commerson's wild potato</name>
    <name type="synonym">Commerson's nightshade</name>
    <dbReference type="NCBI Taxonomy" id="4109"/>
    <lineage>
        <taxon>Eukaryota</taxon>
        <taxon>Viridiplantae</taxon>
        <taxon>Streptophyta</taxon>
        <taxon>Embryophyta</taxon>
        <taxon>Tracheophyta</taxon>
        <taxon>Spermatophyta</taxon>
        <taxon>Magnoliopsida</taxon>
        <taxon>eudicotyledons</taxon>
        <taxon>Gunneridae</taxon>
        <taxon>Pentapetalae</taxon>
        <taxon>asterids</taxon>
        <taxon>lamiids</taxon>
        <taxon>Solanales</taxon>
        <taxon>Solanaceae</taxon>
        <taxon>Solanoideae</taxon>
        <taxon>Solaneae</taxon>
        <taxon>Solanum</taxon>
    </lineage>
</organism>
<dbReference type="OrthoDB" id="1306069at2759"/>
<evidence type="ECO:0000313" key="1">
    <source>
        <dbReference type="EMBL" id="KAG5616077.1"/>
    </source>
</evidence>